<sequence>MAKRLATRSWQAREALARREPYNTYGAMRAEEGGSWSAGRLPEPWRERYLNAYRDNRITYTVLSYHTPIAWVLDDGEVIVPDVKHSRTTTRHQDLLYALGRSSDQFAREAQEERQTARQRAAERRAERRERPTTVTSLPTRPTAVKAESAEPYDPYADRPSRNPVVALRPVPRSSGEAAIYSVEYLHKRESAYGTEPDRWRQLPVE</sequence>
<evidence type="ECO:0000259" key="2">
    <source>
        <dbReference type="Pfam" id="PF26096"/>
    </source>
</evidence>
<evidence type="ECO:0000256" key="1">
    <source>
        <dbReference type="SAM" id="MobiDB-lite"/>
    </source>
</evidence>
<dbReference type="Pfam" id="PF26096">
    <property type="entry name" value="DUF8033"/>
    <property type="match status" value="1"/>
</dbReference>
<evidence type="ECO:0000313" key="4">
    <source>
        <dbReference type="Proteomes" id="UP000830115"/>
    </source>
</evidence>
<feature type="domain" description="DUF8033" evidence="2">
    <location>
        <begin position="59"/>
        <end position="96"/>
    </location>
</feature>
<dbReference type="InterPro" id="IPR058346">
    <property type="entry name" value="DUF8033"/>
</dbReference>
<accession>A0ABY4M1M0</accession>
<reference evidence="3" key="1">
    <citation type="submission" date="2021-10" db="EMBL/GenBank/DDBJ databases">
        <title>Streptomyces nigrumlapis sp.nov.,an antimicrobial producing actinobacterium isolated from Black Gobi rocks.</title>
        <authorList>
            <person name="Wen Y."/>
            <person name="Zhang W."/>
            <person name="Liu X.G."/>
        </authorList>
    </citation>
    <scope>NUCLEOTIDE SEQUENCE</scope>
    <source>
        <strain evidence="3">ST13-2-2</strain>
    </source>
</reference>
<dbReference type="EMBL" id="CP086322">
    <property type="protein sequence ID" value="UQA91654.1"/>
    <property type="molecule type" value="Genomic_DNA"/>
</dbReference>
<proteinExistence type="predicted"/>
<gene>
    <name evidence="3" type="ORF">K9S39_07065</name>
</gene>
<feature type="region of interest" description="Disordered" evidence="1">
    <location>
        <begin position="111"/>
        <end position="173"/>
    </location>
</feature>
<organism evidence="3 4">
    <name type="scientific">Streptomyces halobius</name>
    <dbReference type="NCBI Taxonomy" id="2879846"/>
    <lineage>
        <taxon>Bacteria</taxon>
        <taxon>Bacillati</taxon>
        <taxon>Actinomycetota</taxon>
        <taxon>Actinomycetes</taxon>
        <taxon>Kitasatosporales</taxon>
        <taxon>Streptomycetaceae</taxon>
        <taxon>Streptomyces</taxon>
    </lineage>
</organism>
<feature type="compositionally biased region" description="Basic and acidic residues" evidence="1">
    <location>
        <begin position="111"/>
        <end position="132"/>
    </location>
</feature>
<keyword evidence="4" id="KW-1185">Reference proteome</keyword>
<protein>
    <recommendedName>
        <fullName evidence="2">DUF8033 domain-containing protein</fullName>
    </recommendedName>
</protein>
<dbReference type="Proteomes" id="UP000830115">
    <property type="component" value="Chromosome"/>
</dbReference>
<name>A0ABY4M1M0_9ACTN</name>
<evidence type="ECO:0000313" key="3">
    <source>
        <dbReference type="EMBL" id="UQA91654.1"/>
    </source>
</evidence>
<dbReference type="RefSeq" id="WP_248862462.1">
    <property type="nucleotide sequence ID" value="NZ_CP086322.1"/>
</dbReference>